<proteinExistence type="inferred from homology"/>
<reference evidence="7 8" key="1">
    <citation type="submission" date="2018-04" db="EMBL/GenBank/DDBJ databases">
        <title>Pararhodobacter oceanense sp. nov., isolated from marine intertidal sediment.</title>
        <authorList>
            <person name="Wang X.-L."/>
            <person name="Du Z.-J."/>
        </authorList>
    </citation>
    <scope>NUCLEOTIDE SEQUENCE [LARGE SCALE GENOMIC DNA]</scope>
    <source>
        <strain evidence="7 8">AM505</strain>
    </source>
</reference>
<organism evidence="7 8">
    <name type="scientific">Pararhodobacter oceanensis</name>
    <dbReference type="NCBI Taxonomy" id="2172121"/>
    <lineage>
        <taxon>Bacteria</taxon>
        <taxon>Pseudomonadati</taxon>
        <taxon>Pseudomonadota</taxon>
        <taxon>Alphaproteobacteria</taxon>
        <taxon>Rhodobacterales</taxon>
        <taxon>Paracoccaceae</taxon>
        <taxon>Pararhodobacter</taxon>
    </lineage>
</organism>
<accession>A0A2T8HW75</accession>
<sequence>MKALIIAATAGTLALSGCAGMTAGERTVAGGAAGAAGGLVLANALGANPNWTILATLGGAAAGAVVARNATDNECAYADGRGGYYTAPC</sequence>
<name>A0A2T8HW75_9RHOB</name>
<dbReference type="PROSITE" id="PS51257">
    <property type="entry name" value="PROKAR_LIPOPROTEIN"/>
    <property type="match status" value="1"/>
</dbReference>
<comment type="similarity">
    <text evidence="2">Belongs to the rickettsiale 17 kDa surface antigen family.</text>
</comment>
<keyword evidence="5" id="KW-0732">Signal</keyword>
<evidence type="ECO:0000256" key="1">
    <source>
        <dbReference type="ARBA" id="ARBA00004459"/>
    </source>
</evidence>
<comment type="caution">
    <text evidence="7">The sequence shown here is derived from an EMBL/GenBank/DDBJ whole genome shotgun (WGS) entry which is preliminary data.</text>
</comment>
<evidence type="ECO:0000256" key="4">
    <source>
        <dbReference type="ARBA" id="ARBA00023288"/>
    </source>
</evidence>
<comment type="subcellular location">
    <subcellularLocation>
        <location evidence="1">Cell outer membrane</location>
        <topology evidence="1">Lipid-anchor</topology>
    </subcellularLocation>
</comment>
<dbReference type="GO" id="GO:0016853">
    <property type="term" value="F:isomerase activity"/>
    <property type="evidence" value="ECO:0007669"/>
    <property type="project" value="UniProtKB-KW"/>
</dbReference>
<keyword evidence="4" id="KW-0449">Lipoprotein</keyword>
<dbReference type="Pfam" id="PF05433">
    <property type="entry name" value="Rick_17kDa_Anti"/>
    <property type="match status" value="1"/>
</dbReference>
<dbReference type="GO" id="GO:0009279">
    <property type="term" value="C:cell outer membrane"/>
    <property type="evidence" value="ECO:0007669"/>
    <property type="project" value="UniProtKB-SubCell"/>
</dbReference>
<feature type="signal peptide" evidence="5">
    <location>
        <begin position="1"/>
        <end position="19"/>
    </location>
</feature>
<dbReference type="AlphaFoldDB" id="A0A2T8HW75"/>
<evidence type="ECO:0000259" key="6">
    <source>
        <dbReference type="Pfam" id="PF05433"/>
    </source>
</evidence>
<keyword evidence="8" id="KW-1185">Reference proteome</keyword>
<dbReference type="EMBL" id="QDKM01000002">
    <property type="protein sequence ID" value="PVH29685.1"/>
    <property type="molecule type" value="Genomic_DNA"/>
</dbReference>
<gene>
    <name evidence="7" type="ORF">DDE20_06110</name>
</gene>
<dbReference type="Proteomes" id="UP000245911">
    <property type="component" value="Unassembled WGS sequence"/>
</dbReference>
<evidence type="ECO:0000256" key="5">
    <source>
        <dbReference type="SAM" id="SignalP"/>
    </source>
</evidence>
<evidence type="ECO:0000313" key="8">
    <source>
        <dbReference type="Proteomes" id="UP000245911"/>
    </source>
</evidence>
<evidence type="ECO:0000256" key="3">
    <source>
        <dbReference type="ARBA" id="ARBA00015281"/>
    </source>
</evidence>
<dbReference type="InterPro" id="IPR008816">
    <property type="entry name" value="Gly_zipper_2TM_dom"/>
</dbReference>
<dbReference type="RefSeq" id="WP_116557573.1">
    <property type="nucleotide sequence ID" value="NZ_JBLWYE010000018.1"/>
</dbReference>
<protein>
    <recommendedName>
        <fullName evidence="3">17 kDa surface antigen</fullName>
    </recommendedName>
</protein>
<keyword evidence="7" id="KW-0413">Isomerase</keyword>
<evidence type="ECO:0000256" key="2">
    <source>
        <dbReference type="ARBA" id="ARBA00008681"/>
    </source>
</evidence>
<feature type="domain" description="Glycine zipper 2TM" evidence="6">
    <location>
        <begin position="29"/>
        <end position="70"/>
    </location>
</feature>
<feature type="chain" id="PRO_5015494083" description="17 kDa surface antigen" evidence="5">
    <location>
        <begin position="20"/>
        <end position="89"/>
    </location>
</feature>
<evidence type="ECO:0000313" key="7">
    <source>
        <dbReference type="EMBL" id="PVH29685.1"/>
    </source>
</evidence>